<dbReference type="SFLD" id="SFLDG01082">
    <property type="entry name" value="B12-binding_domain_containing"/>
    <property type="match status" value="1"/>
</dbReference>
<dbReference type="Pfam" id="PF00919">
    <property type="entry name" value="UPF0004"/>
    <property type="match status" value="1"/>
</dbReference>
<dbReference type="PROSITE" id="PS01278">
    <property type="entry name" value="MTTASE_RADICAL"/>
    <property type="match status" value="1"/>
</dbReference>
<reference evidence="10 11" key="2">
    <citation type="submission" date="2019-05" db="EMBL/GenBank/DDBJ databases">
        <authorList>
            <person name="Suflita J.M."/>
            <person name="Marks C.R."/>
        </authorList>
    </citation>
    <scope>NUCLEOTIDE SEQUENCE [LARGE SCALE GENOMIC DNA]</scope>
    <source>
        <strain evidence="10 11">ALDC</strain>
    </source>
</reference>
<protein>
    <submittedName>
        <fullName evidence="10">tRNA (N(6)-L-threonylcarbamoyladenosine(37)-C(2))-methylthiotransferase MtaB</fullName>
    </submittedName>
</protein>
<dbReference type="SUPFAM" id="SSF102114">
    <property type="entry name" value="Radical SAM enzymes"/>
    <property type="match status" value="1"/>
</dbReference>
<dbReference type="InterPro" id="IPR005839">
    <property type="entry name" value="Methylthiotransferase"/>
</dbReference>
<dbReference type="InterPro" id="IPR038135">
    <property type="entry name" value="Methylthiotransferase_N_sf"/>
</dbReference>
<accession>A0A4P8L238</accession>
<dbReference type="AlphaFoldDB" id="A0A4P8L238"/>
<evidence type="ECO:0000313" key="10">
    <source>
        <dbReference type="EMBL" id="QCQ20995.1"/>
    </source>
</evidence>
<dbReference type="InterPro" id="IPR023404">
    <property type="entry name" value="rSAM_horseshoe"/>
</dbReference>
<dbReference type="InterPro" id="IPR007197">
    <property type="entry name" value="rSAM"/>
</dbReference>
<dbReference type="InterPro" id="IPR058240">
    <property type="entry name" value="rSAM_sf"/>
</dbReference>
<evidence type="ECO:0000313" key="11">
    <source>
        <dbReference type="Proteomes" id="UP000298602"/>
    </source>
</evidence>
<dbReference type="NCBIfam" id="TIGR01579">
    <property type="entry name" value="MiaB-like-C"/>
    <property type="match status" value="1"/>
</dbReference>
<dbReference type="InterPro" id="IPR013848">
    <property type="entry name" value="Methylthiotransferase_N"/>
</dbReference>
<dbReference type="KEGG" id="dax:FDQ92_01535"/>
<dbReference type="Gene3D" id="3.40.50.12160">
    <property type="entry name" value="Methylthiotransferase, N-terminal domain"/>
    <property type="match status" value="1"/>
</dbReference>
<keyword evidence="11" id="KW-1185">Reference proteome</keyword>
<comment type="cofactor">
    <cofactor evidence="1">
        <name>[4Fe-4S] cluster</name>
        <dbReference type="ChEBI" id="CHEBI:49883"/>
    </cofactor>
</comment>
<dbReference type="PANTHER" id="PTHR11918">
    <property type="entry name" value="RADICAL SAM PROTEINS"/>
    <property type="match status" value="1"/>
</dbReference>
<dbReference type="SFLD" id="SFLDS00029">
    <property type="entry name" value="Radical_SAM"/>
    <property type="match status" value="2"/>
</dbReference>
<keyword evidence="3 10" id="KW-0808">Transferase</keyword>
<organism evidence="10 11">
    <name type="scientific">Desulfoglaeba alkanexedens ALDC</name>
    <dbReference type="NCBI Taxonomy" id="980445"/>
    <lineage>
        <taxon>Bacteria</taxon>
        <taxon>Pseudomonadati</taxon>
        <taxon>Thermodesulfobacteriota</taxon>
        <taxon>Syntrophobacteria</taxon>
        <taxon>Syntrophobacterales</taxon>
        <taxon>Syntrophobacteraceae</taxon>
        <taxon>Desulfoglaeba</taxon>
    </lineage>
</organism>
<keyword evidence="7" id="KW-0411">Iron-sulfur</keyword>
<reference evidence="10 11" key="1">
    <citation type="submission" date="2019-05" db="EMBL/GenBank/DDBJ databases">
        <title>The Complete Genome Sequence of the n-alkane-degrading Desulfoglaeba alkanexedens ALDC reveals multiple alkylsuccinate synthase gene clusters.</title>
        <authorList>
            <person name="Callaghan A.V."/>
            <person name="Davidova I.A."/>
            <person name="Duncan K.E."/>
            <person name="Morris B."/>
            <person name="McInerney M.J."/>
        </authorList>
    </citation>
    <scope>NUCLEOTIDE SEQUENCE [LARGE SCALE GENOMIC DNA]</scope>
    <source>
        <strain evidence="10 11">ALDC</strain>
    </source>
</reference>
<dbReference type="SFLD" id="SFLDG01061">
    <property type="entry name" value="methylthiotransferase"/>
    <property type="match status" value="1"/>
</dbReference>
<keyword evidence="2" id="KW-0004">4Fe-4S</keyword>
<name>A0A4P8L238_9BACT</name>
<keyword evidence="5" id="KW-0479">Metal-binding</keyword>
<dbReference type="Gene3D" id="3.80.30.20">
    <property type="entry name" value="tm_1862 like domain"/>
    <property type="match status" value="1"/>
</dbReference>
<evidence type="ECO:0000259" key="9">
    <source>
        <dbReference type="PROSITE" id="PS51918"/>
    </source>
</evidence>
<evidence type="ECO:0000256" key="1">
    <source>
        <dbReference type="ARBA" id="ARBA00001966"/>
    </source>
</evidence>
<dbReference type="GO" id="GO:0046872">
    <property type="term" value="F:metal ion binding"/>
    <property type="evidence" value="ECO:0007669"/>
    <property type="project" value="UniProtKB-KW"/>
</dbReference>
<dbReference type="CDD" id="cd01335">
    <property type="entry name" value="Radical_SAM"/>
    <property type="match status" value="1"/>
</dbReference>
<dbReference type="InterPro" id="IPR020612">
    <property type="entry name" value="Methylthiotransferase_CS"/>
</dbReference>
<keyword evidence="4" id="KW-0949">S-adenosyl-L-methionine</keyword>
<dbReference type="Proteomes" id="UP000298602">
    <property type="component" value="Chromosome"/>
</dbReference>
<dbReference type="Pfam" id="PF04055">
    <property type="entry name" value="Radical_SAM"/>
    <property type="match status" value="1"/>
</dbReference>
<gene>
    <name evidence="10" type="primary">mtaB</name>
    <name evidence="10" type="ORF">FDQ92_01535</name>
</gene>
<feature type="domain" description="MTTase N-terminal" evidence="8">
    <location>
        <begin position="30"/>
        <end position="142"/>
    </location>
</feature>
<dbReference type="PROSITE" id="PS51918">
    <property type="entry name" value="RADICAL_SAM"/>
    <property type="match status" value="1"/>
</dbReference>
<dbReference type="GO" id="GO:0035598">
    <property type="term" value="F:tRNA (N(6)-L-threonylcarbamoyladenosine(37)-C(2))-methylthiotransferase activity"/>
    <property type="evidence" value="ECO:0007669"/>
    <property type="project" value="TreeGrafter"/>
</dbReference>
<dbReference type="InterPro" id="IPR006467">
    <property type="entry name" value="MiaB-like_bact"/>
</dbReference>
<evidence type="ECO:0000256" key="6">
    <source>
        <dbReference type="ARBA" id="ARBA00023004"/>
    </source>
</evidence>
<evidence type="ECO:0000256" key="7">
    <source>
        <dbReference type="ARBA" id="ARBA00023014"/>
    </source>
</evidence>
<keyword evidence="6" id="KW-0408">Iron</keyword>
<dbReference type="NCBIfam" id="TIGR00089">
    <property type="entry name" value="MiaB/RimO family radical SAM methylthiotransferase"/>
    <property type="match status" value="1"/>
</dbReference>
<feature type="domain" description="Radical SAM core" evidence="9">
    <location>
        <begin position="168"/>
        <end position="398"/>
    </location>
</feature>
<evidence type="ECO:0000256" key="4">
    <source>
        <dbReference type="ARBA" id="ARBA00022691"/>
    </source>
</evidence>
<dbReference type="PROSITE" id="PS51449">
    <property type="entry name" value="MTTASE_N"/>
    <property type="match status" value="1"/>
</dbReference>
<dbReference type="PANTHER" id="PTHR11918:SF45">
    <property type="entry name" value="THREONYLCARBAMOYLADENOSINE TRNA METHYLTHIOTRANSFERASE"/>
    <property type="match status" value="1"/>
</dbReference>
<proteinExistence type="predicted"/>
<dbReference type="EMBL" id="CP040098">
    <property type="protein sequence ID" value="QCQ20995.1"/>
    <property type="molecule type" value="Genomic_DNA"/>
</dbReference>
<dbReference type="InterPro" id="IPR006638">
    <property type="entry name" value="Elp3/MiaA/NifB-like_rSAM"/>
</dbReference>
<dbReference type="SMART" id="SM00729">
    <property type="entry name" value="Elp3"/>
    <property type="match status" value="1"/>
</dbReference>
<dbReference type="OrthoDB" id="9805215at2"/>
<evidence type="ECO:0000256" key="3">
    <source>
        <dbReference type="ARBA" id="ARBA00022679"/>
    </source>
</evidence>
<evidence type="ECO:0000256" key="2">
    <source>
        <dbReference type="ARBA" id="ARBA00022485"/>
    </source>
</evidence>
<evidence type="ECO:0000259" key="8">
    <source>
        <dbReference type="PROSITE" id="PS51449"/>
    </source>
</evidence>
<dbReference type="GO" id="GO:0051539">
    <property type="term" value="F:4 iron, 4 sulfur cluster binding"/>
    <property type="evidence" value="ECO:0007669"/>
    <property type="project" value="UniProtKB-KW"/>
</dbReference>
<evidence type="ECO:0000256" key="5">
    <source>
        <dbReference type="ARBA" id="ARBA00022723"/>
    </source>
</evidence>
<sequence length="462" mass="50982">MASAADAGRVSQYGGSRAHCADPRRVVMHLRAAVETLGCKVNQYESSFFQERLEDAGFRIVSFKERADLYLVHGCAVTSRACYQTRQLLRRAVRTNPDARIVAAGCSAQLEGDRYAAEGIASHVLGTVDKYHLLQWLEKPADLNRPLVARSDPRRSPPLRPLTIGRMLDRRSRAFLKVQDGCNAFCTYCIVPWTRGRSRSLPLNDAVGQLRRFVSEGYGEVVLSGIHLGQWGRDLHPPGTLPGLLRACMDAAGGARLRLSSLEPHEWTDELLNVLGDSPGVCPHFHVPLQNGDPKILEAMGRPYTPDEYAALVLELRRRFPDAAIGADVLVGFPGESEARFRNTLELIERLPLTYLHVFPFSPRPGTPAAGFRDRPHGAAVKRRAEVLRNLGREKRRRFEAGFVGSRVEVLVESEASPGWLRGTSENYLSVRFAAAAAPPTGARVGVRVERTGQQGLIGIID</sequence>